<evidence type="ECO:0000313" key="2">
    <source>
        <dbReference type="Proteomes" id="UP001209540"/>
    </source>
</evidence>
<dbReference type="Gene3D" id="3.80.10.10">
    <property type="entry name" value="Ribonuclease Inhibitor"/>
    <property type="match status" value="1"/>
</dbReference>
<dbReference type="GO" id="GO:0031146">
    <property type="term" value="P:SCF-dependent proteasomal ubiquitin-dependent protein catabolic process"/>
    <property type="evidence" value="ECO:0007669"/>
    <property type="project" value="TreeGrafter"/>
</dbReference>
<reference evidence="1" key="2">
    <citation type="submission" date="2023-02" db="EMBL/GenBank/DDBJ databases">
        <authorList>
            <consortium name="DOE Joint Genome Institute"/>
            <person name="Mondo S.J."/>
            <person name="Chang Y."/>
            <person name="Wang Y."/>
            <person name="Ahrendt S."/>
            <person name="Andreopoulos W."/>
            <person name="Barry K."/>
            <person name="Beard J."/>
            <person name="Benny G.L."/>
            <person name="Blankenship S."/>
            <person name="Bonito G."/>
            <person name="Cuomo C."/>
            <person name="Desiro A."/>
            <person name="Gervers K.A."/>
            <person name="Hundley H."/>
            <person name="Kuo A."/>
            <person name="LaButti K."/>
            <person name="Lang B.F."/>
            <person name="Lipzen A."/>
            <person name="O'Donnell K."/>
            <person name="Pangilinan J."/>
            <person name="Reynolds N."/>
            <person name="Sandor L."/>
            <person name="Smith M.W."/>
            <person name="Tsang A."/>
            <person name="Grigoriev I.V."/>
            <person name="Stajich J.E."/>
            <person name="Spatafora J.W."/>
        </authorList>
    </citation>
    <scope>NUCLEOTIDE SEQUENCE</scope>
    <source>
        <strain evidence="1">RSA 2281</strain>
    </source>
</reference>
<dbReference type="SUPFAM" id="SSF52047">
    <property type="entry name" value="RNI-like"/>
    <property type="match status" value="1"/>
</dbReference>
<dbReference type="AlphaFoldDB" id="A0AAD5JUU2"/>
<name>A0AAD5JUU2_9FUNG</name>
<dbReference type="PANTHER" id="PTHR13318">
    <property type="entry name" value="PARTNER OF PAIRED, ISOFORM B-RELATED"/>
    <property type="match status" value="1"/>
</dbReference>
<comment type="caution">
    <text evidence="1">The sequence shown here is derived from an EMBL/GenBank/DDBJ whole genome shotgun (WGS) entry which is preliminary data.</text>
</comment>
<reference evidence="1" key="1">
    <citation type="journal article" date="2022" name="IScience">
        <title>Evolution of zygomycete secretomes and the origins of terrestrial fungal ecologies.</title>
        <authorList>
            <person name="Chang Y."/>
            <person name="Wang Y."/>
            <person name="Mondo S."/>
            <person name="Ahrendt S."/>
            <person name="Andreopoulos W."/>
            <person name="Barry K."/>
            <person name="Beard J."/>
            <person name="Benny G.L."/>
            <person name="Blankenship S."/>
            <person name="Bonito G."/>
            <person name="Cuomo C."/>
            <person name="Desiro A."/>
            <person name="Gervers K.A."/>
            <person name="Hundley H."/>
            <person name="Kuo A."/>
            <person name="LaButti K."/>
            <person name="Lang B.F."/>
            <person name="Lipzen A."/>
            <person name="O'Donnell K."/>
            <person name="Pangilinan J."/>
            <person name="Reynolds N."/>
            <person name="Sandor L."/>
            <person name="Smith M.E."/>
            <person name="Tsang A."/>
            <person name="Grigoriev I.V."/>
            <person name="Stajich J.E."/>
            <person name="Spatafora J.W."/>
        </authorList>
    </citation>
    <scope>NUCLEOTIDE SEQUENCE</scope>
    <source>
        <strain evidence="1">RSA 2281</strain>
    </source>
</reference>
<proteinExistence type="predicted"/>
<evidence type="ECO:0000313" key="1">
    <source>
        <dbReference type="EMBL" id="KAI9255055.1"/>
    </source>
</evidence>
<dbReference type="EMBL" id="JAIXMP010000023">
    <property type="protein sequence ID" value="KAI9255055.1"/>
    <property type="molecule type" value="Genomic_DNA"/>
</dbReference>
<organism evidence="1 2">
    <name type="scientific">Phascolomyces articulosus</name>
    <dbReference type="NCBI Taxonomy" id="60185"/>
    <lineage>
        <taxon>Eukaryota</taxon>
        <taxon>Fungi</taxon>
        <taxon>Fungi incertae sedis</taxon>
        <taxon>Mucoromycota</taxon>
        <taxon>Mucoromycotina</taxon>
        <taxon>Mucoromycetes</taxon>
        <taxon>Mucorales</taxon>
        <taxon>Lichtheimiaceae</taxon>
        <taxon>Phascolomyces</taxon>
    </lineage>
</organism>
<gene>
    <name evidence="1" type="ORF">BDA99DRAFT_517780</name>
</gene>
<protein>
    <recommendedName>
        <fullName evidence="3">F-box domain-containing protein</fullName>
    </recommendedName>
</protein>
<accession>A0AAD5JUU2</accession>
<dbReference type="GO" id="GO:0019005">
    <property type="term" value="C:SCF ubiquitin ligase complex"/>
    <property type="evidence" value="ECO:0007669"/>
    <property type="project" value="TreeGrafter"/>
</dbReference>
<dbReference type="InterPro" id="IPR032675">
    <property type="entry name" value="LRR_dom_sf"/>
</dbReference>
<sequence>MVDSPPFHSMHILESSFSHDQIQRLHQAVQNHNYPRIVHNASTMINYILEQEQQNQQIMLALLDIRSYAFSMHGQFHQAYVDAKNMVKLLPTPSSISGYARMGNLLSIYGYQLRAIQAYDHGLAISHQQEEQEQLLLRIHDKDLKKGKYRANEQWQNKMDPISLFPHDVADIIVTLLHQDDRLVCTQVSRGWRKWIMDCEDVWKNVDLGVTMGCDEYYKEDYYETRKSIQFIQIADYLGDQVKNITVSRNCPEIVRSTYIKKMQQGHFRSIQSLSLTETNGNSKNIKKGYFAEIPTALRAIQNTLTHLTIYANAKSKSITIAALLSICHHLTDLIYIANENKLATPRVRNFAMVQEHHCLINLEIKQSILSVRDITPLLRTCRHLQRLVLNNIKDVSILDTLIHDMPPTMEMLGVNVWDYIANKKDTIPPLQKATEIRSKNETGLRYLNIQGIATTAIEKSTSYAMKFIQLLYEHRTTLEMIDLELPKSREAIYKTYDMIEKLHKLYPEFKFERIKSLTYDGSQVFLNDFLLQSIRDSTTLKSLVLFQLLHTDKLVNTLITMPPLQQLHLSGPTYIPATNNDDTITGDRSNNALGLVALFERYAQLSTSSASLESLTIEGHYEASNAMLETLAQVKTLKEVKFWHLLPQMSSTKRIAHFFTQIGNQLTVVHLEYLHNVDDDVLAVLGDDRNAKLSIIDLNKLKNITNEGIRILVDKAPSSLRKLSVTSCDKITDNICTWDTKRKMKKVWTDEYIYTYYT</sequence>
<dbReference type="SUPFAM" id="SSF81383">
    <property type="entry name" value="F-box domain"/>
    <property type="match status" value="1"/>
</dbReference>
<dbReference type="Gene3D" id="1.20.1280.50">
    <property type="match status" value="1"/>
</dbReference>
<evidence type="ECO:0008006" key="3">
    <source>
        <dbReference type="Google" id="ProtNLM"/>
    </source>
</evidence>
<keyword evidence="2" id="KW-1185">Reference proteome</keyword>
<dbReference type="InterPro" id="IPR036047">
    <property type="entry name" value="F-box-like_dom_sf"/>
</dbReference>
<dbReference type="Proteomes" id="UP001209540">
    <property type="component" value="Unassembled WGS sequence"/>
</dbReference>